<evidence type="ECO:0000256" key="1">
    <source>
        <dbReference type="SAM" id="MobiDB-lite"/>
    </source>
</evidence>
<feature type="region of interest" description="Disordered" evidence="1">
    <location>
        <begin position="604"/>
        <end position="646"/>
    </location>
</feature>
<dbReference type="PANTHER" id="PTHR23099">
    <property type="entry name" value="TRANSCRIPTIONAL REGULATOR"/>
    <property type="match status" value="1"/>
</dbReference>
<proteinExistence type="predicted"/>
<feature type="compositionally biased region" description="Low complexity" evidence="1">
    <location>
        <begin position="570"/>
        <end position="585"/>
    </location>
</feature>
<dbReference type="EMBL" id="LWDX02027649">
    <property type="protein sequence ID" value="OEL29389.1"/>
    <property type="molecule type" value="Genomic_DNA"/>
</dbReference>
<dbReference type="Proteomes" id="UP000095767">
    <property type="component" value="Unassembled WGS sequence"/>
</dbReference>
<evidence type="ECO:0008006" key="4">
    <source>
        <dbReference type="Google" id="ProtNLM"/>
    </source>
</evidence>
<accession>A0A1E5VWA3</accession>
<dbReference type="OrthoDB" id="21643at2759"/>
<gene>
    <name evidence="2" type="ORF">BAE44_0009584</name>
</gene>
<dbReference type="GO" id="GO:0005634">
    <property type="term" value="C:nucleus"/>
    <property type="evidence" value="ECO:0007669"/>
    <property type="project" value="TreeGrafter"/>
</dbReference>
<organism evidence="2 3">
    <name type="scientific">Dichanthelium oligosanthes</name>
    <dbReference type="NCBI Taxonomy" id="888268"/>
    <lineage>
        <taxon>Eukaryota</taxon>
        <taxon>Viridiplantae</taxon>
        <taxon>Streptophyta</taxon>
        <taxon>Embryophyta</taxon>
        <taxon>Tracheophyta</taxon>
        <taxon>Spermatophyta</taxon>
        <taxon>Magnoliopsida</taxon>
        <taxon>Liliopsida</taxon>
        <taxon>Poales</taxon>
        <taxon>Poaceae</taxon>
        <taxon>PACMAD clade</taxon>
        <taxon>Panicoideae</taxon>
        <taxon>Panicodae</taxon>
        <taxon>Paniceae</taxon>
        <taxon>Dichantheliinae</taxon>
        <taxon>Dichanthelium</taxon>
    </lineage>
</organism>
<comment type="caution">
    <text evidence="2">The sequence shown here is derived from an EMBL/GenBank/DDBJ whole genome shotgun (WGS) entry which is preliminary data.</text>
</comment>
<dbReference type="AlphaFoldDB" id="A0A1E5VWA3"/>
<reference evidence="2 3" key="1">
    <citation type="submission" date="2016-09" db="EMBL/GenBank/DDBJ databases">
        <title>The draft genome of Dichanthelium oligosanthes: A C3 panicoid grass species.</title>
        <authorList>
            <person name="Studer A.J."/>
            <person name="Schnable J.C."/>
            <person name="Brutnell T.P."/>
        </authorList>
    </citation>
    <scope>NUCLEOTIDE SEQUENCE [LARGE SCALE GENOMIC DNA]</scope>
    <source>
        <strain evidence="3">cv. Kellogg 1175</strain>
        <tissue evidence="2">Leaf</tissue>
    </source>
</reference>
<sequence length="672" mass="71813">MAAAAAASGGEEGAVEGIGAGALPSIFVGGLAESVGAADLEAVFASAGRVAGVELVRTNGLRLRRLPLPLRQGPCQSLLHCTHHPLLVFITSIQFSQFALLDPVASICSYYPIPYNGCKWKGGKLKLEKAKEHYLTCLKREWEQDAAAAAAQEAATKDDVEKQDKPKLDKAALDGIVVQVFGTYVKALPFKGSGKHKYSFRHIEVPSYPIHFCDCEEHCGPPEAANDECASVLNAAAYEKECNIVNSVMNKLFEKENEHFDSSEMEKCDVHTDAIEPSVAVNDIQIDESEESSDEDLDDDFVIRKGTYEFSSALPRDESSADPQGVEAQTSSIKIGSAQNVVANEPKATSGSMRRMRILRSRGAASSRLRMRPRKMREGRGVSHIRTLSLLLAITQFSTAIPSLPFPPPSPSRSGYFLPLSPIPSPYRLLEPSTAASTMPAPAPRKKCLLRAGLLAAVVGNFAFVLLFELPLLPFLVPASSLSALPILHPCRRELEAAAAFASPFSLACPAKPAFPDAVAPAPGGSCPELPIFSSLLLLLPRPNTTVTPIDNTAADAFVAVRPHLAHLQAAPGPSSASALSSPVATTCPPSISVRREQLPHAGAEGLHQPPKATPRLLNAAPPLGGSQRPGERGGHNAAPHPQAAGRTCRFPQREAVLYPHNPHPRPRPCWT</sequence>
<dbReference type="STRING" id="888268.A0A1E5VWA3"/>
<protein>
    <recommendedName>
        <fullName evidence="4">RRM domain-containing protein</fullName>
    </recommendedName>
</protein>
<feature type="compositionally biased region" description="Polar residues" evidence="1">
    <location>
        <begin position="327"/>
        <end position="351"/>
    </location>
</feature>
<name>A0A1E5VWA3_9POAL</name>
<evidence type="ECO:0000313" key="3">
    <source>
        <dbReference type="Proteomes" id="UP000095767"/>
    </source>
</evidence>
<evidence type="ECO:0000313" key="2">
    <source>
        <dbReference type="EMBL" id="OEL29389.1"/>
    </source>
</evidence>
<dbReference type="PANTHER" id="PTHR23099:SF0">
    <property type="entry name" value="GERM CELL NUCLEAR ACIDIC PROTEIN"/>
    <property type="match status" value="1"/>
</dbReference>
<feature type="region of interest" description="Disordered" evidence="1">
    <location>
        <begin position="570"/>
        <end position="590"/>
    </location>
</feature>
<keyword evidence="3" id="KW-1185">Reference proteome</keyword>
<feature type="region of interest" description="Disordered" evidence="1">
    <location>
        <begin position="313"/>
        <end position="351"/>
    </location>
</feature>